<evidence type="ECO:0000256" key="8">
    <source>
        <dbReference type="ARBA" id="ARBA00023163"/>
    </source>
</evidence>
<dbReference type="InterPro" id="IPR010399">
    <property type="entry name" value="Tify_dom"/>
</dbReference>
<evidence type="ECO:0000313" key="13">
    <source>
        <dbReference type="EMBL" id="MBX26616.1"/>
    </source>
</evidence>
<dbReference type="PANTHER" id="PTHR46125">
    <property type="entry name" value="GATA TRANSCRIPTION FACTOR 28"/>
    <property type="match status" value="1"/>
</dbReference>
<dbReference type="PANTHER" id="PTHR46125:SF15">
    <property type="entry name" value="GATA TRANSCRIPTION FACTOR 19-LIKE ISOFORM X1"/>
    <property type="match status" value="1"/>
</dbReference>
<organism evidence="13">
    <name type="scientific">Rhizophora mucronata</name>
    <name type="common">Asiatic mangrove</name>
    <dbReference type="NCBI Taxonomy" id="61149"/>
    <lineage>
        <taxon>Eukaryota</taxon>
        <taxon>Viridiplantae</taxon>
        <taxon>Streptophyta</taxon>
        <taxon>Embryophyta</taxon>
        <taxon>Tracheophyta</taxon>
        <taxon>Spermatophyta</taxon>
        <taxon>Magnoliopsida</taxon>
        <taxon>eudicotyledons</taxon>
        <taxon>Gunneridae</taxon>
        <taxon>Pentapetalae</taxon>
        <taxon>rosids</taxon>
        <taxon>fabids</taxon>
        <taxon>Malpighiales</taxon>
        <taxon>Rhizophoraceae</taxon>
        <taxon>Rhizophora</taxon>
    </lineage>
</organism>
<dbReference type="GO" id="GO:0008270">
    <property type="term" value="F:zinc ion binding"/>
    <property type="evidence" value="ECO:0007669"/>
    <property type="project" value="UniProtKB-KW"/>
</dbReference>
<evidence type="ECO:0000256" key="2">
    <source>
        <dbReference type="ARBA" id="ARBA00022723"/>
    </source>
</evidence>
<dbReference type="Pfam" id="PF06200">
    <property type="entry name" value="tify"/>
    <property type="match status" value="1"/>
</dbReference>
<evidence type="ECO:0000256" key="6">
    <source>
        <dbReference type="ARBA" id="ARBA00023125"/>
    </source>
</evidence>
<dbReference type="GO" id="GO:0003677">
    <property type="term" value="F:DNA binding"/>
    <property type="evidence" value="ECO:0007669"/>
    <property type="project" value="UniProtKB-KW"/>
</dbReference>
<keyword evidence="9 10" id="KW-0539">Nucleus</keyword>
<dbReference type="PROSITE" id="PS51320">
    <property type="entry name" value="TIFY"/>
    <property type="match status" value="1"/>
</dbReference>
<evidence type="ECO:0000256" key="7">
    <source>
        <dbReference type="ARBA" id="ARBA00023159"/>
    </source>
</evidence>
<dbReference type="EMBL" id="GGEC01046139">
    <property type="protein sequence ID" value="MBX26623.1"/>
    <property type="molecule type" value="Transcribed_RNA"/>
</dbReference>
<dbReference type="AlphaFoldDB" id="A0A2P2M8S3"/>
<evidence type="ECO:0000256" key="1">
    <source>
        <dbReference type="ARBA" id="ARBA00004123"/>
    </source>
</evidence>
<dbReference type="InterPro" id="IPR010402">
    <property type="entry name" value="CCT_domain"/>
</dbReference>
<evidence type="ECO:0000259" key="12">
    <source>
        <dbReference type="PROSITE" id="PS51320"/>
    </source>
</evidence>
<accession>A0A2P2M8S3</accession>
<keyword evidence="4" id="KW-0862">Zinc</keyword>
<keyword evidence="7" id="KW-0010">Activator</keyword>
<protein>
    <submittedName>
        <fullName evidence="13">E3 ubiquitin-protein ligase UPL1 isoform X1</fullName>
    </submittedName>
</protein>
<dbReference type="InterPro" id="IPR045280">
    <property type="entry name" value="TIFY-like"/>
</dbReference>
<feature type="domain" description="CCT" evidence="11">
    <location>
        <begin position="135"/>
        <end position="177"/>
    </location>
</feature>
<keyword evidence="2" id="KW-0479">Metal-binding</keyword>
<keyword evidence="6" id="KW-0238">DNA-binding</keyword>
<evidence type="ECO:0000256" key="9">
    <source>
        <dbReference type="ARBA" id="ARBA00023242"/>
    </source>
</evidence>
<dbReference type="GO" id="GO:0006355">
    <property type="term" value="P:regulation of DNA-templated transcription"/>
    <property type="evidence" value="ECO:0007669"/>
    <property type="project" value="InterPro"/>
</dbReference>
<dbReference type="PROSITE" id="PS51017">
    <property type="entry name" value="CCT"/>
    <property type="match status" value="1"/>
</dbReference>
<comment type="subcellular location">
    <subcellularLocation>
        <location evidence="1 10">Nucleus</location>
    </subcellularLocation>
</comment>
<reference evidence="13" key="1">
    <citation type="submission" date="2018-02" db="EMBL/GenBank/DDBJ databases">
        <title>Rhizophora mucronata_Transcriptome.</title>
        <authorList>
            <person name="Meera S.P."/>
            <person name="Sreeshan A."/>
            <person name="Augustine A."/>
        </authorList>
    </citation>
    <scope>NUCLEOTIDE SEQUENCE</scope>
    <source>
        <tissue evidence="13">Leaf</tissue>
    </source>
</reference>
<sequence length="213" mass="24446">METVNPQPLKGRSYEEVARRRMALVDGGGGFDAEEEAVNGAFEEVARTNPRTAHKGNGSNVKMVQQASRTSELTIAFEGEVYVFPAVTPQKVQAVLLLLEGADTPTSSVPTSEFLKQKNTRSFDDMSRSPRLTQRIASLVRFREKRKDRCFEKKIRYTCRKEVAERYSAQWTLKDKRFFHIVTISLHRCLCCIALDRLMQPFLKKYIYFNIVI</sequence>
<evidence type="ECO:0000256" key="3">
    <source>
        <dbReference type="ARBA" id="ARBA00022771"/>
    </source>
</evidence>
<feature type="domain" description="Tify" evidence="12">
    <location>
        <begin position="66"/>
        <end position="101"/>
    </location>
</feature>
<evidence type="ECO:0000256" key="5">
    <source>
        <dbReference type="ARBA" id="ARBA00023015"/>
    </source>
</evidence>
<dbReference type="EMBL" id="GGEC01046132">
    <property type="protein sequence ID" value="MBX26616.1"/>
    <property type="molecule type" value="Transcribed_RNA"/>
</dbReference>
<dbReference type="Pfam" id="PF06203">
    <property type="entry name" value="CCT"/>
    <property type="match status" value="1"/>
</dbReference>
<keyword evidence="3" id="KW-0863">Zinc-finger</keyword>
<dbReference type="SMART" id="SM00979">
    <property type="entry name" value="TIFY"/>
    <property type="match status" value="1"/>
</dbReference>
<dbReference type="GO" id="GO:0005634">
    <property type="term" value="C:nucleus"/>
    <property type="evidence" value="ECO:0007669"/>
    <property type="project" value="UniProtKB-SubCell"/>
</dbReference>
<evidence type="ECO:0000256" key="4">
    <source>
        <dbReference type="ARBA" id="ARBA00022833"/>
    </source>
</evidence>
<evidence type="ECO:0000256" key="10">
    <source>
        <dbReference type="PROSITE-ProRule" id="PRU00357"/>
    </source>
</evidence>
<proteinExistence type="predicted"/>
<evidence type="ECO:0000259" key="11">
    <source>
        <dbReference type="PROSITE" id="PS51017"/>
    </source>
</evidence>
<keyword evidence="5" id="KW-0805">Transcription regulation</keyword>
<name>A0A2P2M8S3_RHIMU</name>
<keyword evidence="8" id="KW-0804">Transcription</keyword>